<gene>
    <name evidence="1" type="ORF">ABT39_MTgene357</name>
</gene>
<organism evidence="1">
    <name type="scientific">Picea glauca</name>
    <name type="common">White spruce</name>
    <name type="synonym">Pinus glauca</name>
    <dbReference type="NCBI Taxonomy" id="3330"/>
    <lineage>
        <taxon>Eukaryota</taxon>
        <taxon>Viridiplantae</taxon>
        <taxon>Streptophyta</taxon>
        <taxon>Embryophyta</taxon>
        <taxon>Tracheophyta</taxon>
        <taxon>Spermatophyta</taxon>
        <taxon>Pinopsida</taxon>
        <taxon>Pinidae</taxon>
        <taxon>Conifers I</taxon>
        <taxon>Pinales</taxon>
        <taxon>Pinaceae</taxon>
        <taxon>Picea</taxon>
    </lineage>
</organism>
<accession>A0A101M424</accession>
<keyword evidence="1" id="KW-0496">Mitochondrion</keyword>
<dbReference type="EMBL" id="LKAM01000001">
    <property type="protein sequence ID" value="KUM50514.1"/>
    <property type="molecule type" value="Genomic_DNA"/>
</dbReference>
<proteinExistence type="predicted"/>
<reference evidence="1" key="1">
    <citation type="journal article" date="2015" name="Genome Biol. Evol.">
        <title>Organellar Genomes of White Spruce (Picea glauca): Assembly and Annotation.</title>
        <authorList>
            <person name="Jackman S.D."/>
            <person name="Warren R.L."/>
            <person name="Gibb E.A."/>
            <person name="Vandervalk B.P."/>
            <person name="Mohamadi H."/>
            <person name="Chu J."/>
            <person name="Raymond A."/>
            <person name="Pleasance S."/>
            <person name="Coope R."/>
            <person name="Wildung M.R."/>
            <person name="Ritland C.E."/>
            <person name="Bousquet J."/>
            <person name="Jones S.J."/>
            <person name="Bohlmann J."/>
            <person name="Birol I."/>
        </authorList>
    </citation>
    <scope>NUCLEOTIDE SEQUENCE [LARGE SCALE GENOMIC DNA]</scope>
    <source>
        <tissue evidence="1">Flushing bud</tissue>
    </source>
</reference>
<sequence>MSGTFQQHPEVAVFYHWPVDLHNHRPHGQVIIQTASITREKGKKQSATTYLYTRSISHEQVEESSNKQALWTEPTYVKSSSAIPISGRSVQSPVPSIESLRRLSCSSFLPYNKIEQNNLPGAPRVHRLNRV</sequence>
<geneLocation type="mitochondrion" evidence="1"/>
<dbReference type="AlphaFoldDB" id="A0A101M424"/>
<name>A0A101M424_PICGL</name>
<comment type="caution">
    <text evidence="1">The sequence shown here is derived from an EMBL/GenBank/DDBJ whole genome shotgun (WGS) entry which is preliminary data.</text>
</comment>
<protein>
    <submittedName>
        <fullName evidence="1">Uncharacterized protein</fullName>
    </submittedName>
</protein>
<evidence type="ECO:0000313" key="1">
    <source>
        <dbReference type="EMBL" id="KUM50514.1"/>
    </source>
</evidence>